<sequence>MKKREFFNYENPKFFALRDPMREVIRAYWAAMQYYASIKEIVWGRYGMAYLSDSLHTMEHKQPEYIDQFSAIMRQQGLEIEYPSVPELDELLDSLDEVFRVCIELNDNVDKALQRFINVADRKENEVGGVPSQSQGHFPGLARQVESLQIENSKDRKKLLESWSMWDNGSSMSSFDKWVKSIYDLPDNGEEDDV</sequence>
<dbReference type="Proteomes" id="UP001211173">
    <property type="component" value="Unassembled WGS sequence"/>
</dbReference>
<dbReference type="RefSeq" id="WP_007488710.1">
    <property type="nucleotide sequence ID" value="NZ_BAABXT010000001.1"/>
</dbReference>
<reference evidence="2" key="1">
    <citation type="submission" date="2023-01" db="EMBL/GenBank/DDBJ databases">
        <title>Human gut microbiome strain richness.</title>
        <authorList>
            <person name="Chen-Liaw A."/>
        </authorList>
    </citation>
    <scope>NUCLEOTIDE SEQUENCE</scope>
    <source>
        <strain evidence="2">1001287st1_F4_1001285I_161205</strain>
        <strain evidence="1">2225st1_A6_2225SCRN_200828</strain>
    </source>
</reference>
<dbReference type="EMBL" id="JAQLWV010000013">
    <property type="protein sequence ID" value="MDB7933436.1"/>
    <property type="molecule type" value="Genomic_DNA"/>
</dbReference>
<evidence type="ECO:0000313" key="3">
    <source>
        <dbReference type="Proteomes" id="UP001211173"/>
    </source>
</evidence>
<evidence type="ECO:0000313" key="2">
    <source>
        <dbReference type="EMBL" id="MDB7933436.1"/>
    </source>
</evidence>
<dbReference type="GeneID" id="63974378"/>
<dbReference type="Proteomes" id="UP001211006">
    <property type="component" value="Unassembled WGS sequence"/>
</dbReference>
<accession>A0AAW6CFG4</accession>
<gene>
    <name evidence="1" type="ORF">PND83_02525</name>
    <name evidence="2" type="ORF">PNE06_10175</name>
</gene>
<protein>
    <submittedName>
        <fullName evidence="2">Uncharacterized protein</fullName>
    </submittedName>
</protein>
<comment type="caution">
    <text evidence="2">The sequence shown here is derived from an EMBL/GenBank/DDBJ whole genome shotgun (WGS) entry which is preliminary data.</text>
</comment>
<evidence type="ECO:0000313" key="1">
    <source>
        <dbReference type="EMBL" id="MDB7904846.1"/>
    </source>
</evidence>
<name>A0AAW6CFG4_FLAPL</name>
<organism evidence="2 3">
    <name type="scientific">Flavonifractor plautii</name>
    <name type="common">Fusobacterium plautii</name>
    <dbReference type="NCBI Taxonomy" id="292800"/>
    <lineage>
        <taxon>Bacteria</taxon>
        <taxon>Bacillati</taxon>
        <taxon>Bacillota</taxon>
        <taxon>Clostridia</taxon>
        <taxon>Eubacteriales</taxon>
        <taxon>Oscillospiraceae</taxon>
        <taxon>Flavonifractor</taxon>
    </lineage>
</organism>
<dbReference type="AlphaFoldDB" id="A0AAW6CFG4"/>
<dbReference type="EMBL" id="JAQLWO010000002">
    <property type="protein sequence ID" value="MDB7904846.1"/>
    <property type="molecule type" value="Genomic_DNA"/>
</dbReference>
<proteinExistence type="predicted"/>